<reference evidence="2" key="1">
    <citation type="submission" date="2013-05" db="EMBL/GenBank/DDBJ databases">
        <authorList>
            <person name="Yim A.K.Y."/>
            <person name="Chan T.F."/>
            <person name="Ji K.M."/>
            <person name="Liu X.Y."/>
            <person name="Zhou J.W."/>
            <person name="Li R.Q."/>
            <person name="Yang K.Y."/>
            <person name="Li J."/>
            <person name="Li M."/>
            <person name="Law P.T.W."/>
            <person name="Wu Y.L."/>
            <person name="Cai Z.L."/>
            <person name="Qin H."/>
            <person name="Bao Y."/>
            <person name="Leung R.K.K."/>
            <person name="Ng P.K.S."/>
            <person name="Zou J."/>
            <person name="Zhong X.J."/>
            <person name="Ran P.X."/>
            <person name="Zhong N.S."/>
            <person name="Liu Z.G."/>
            <person name="Tsui S.K.W."/>
        </authorList>
    </citation>
    <scope>NUCLEOTIDE SEQUENCE</scope>
    <source>
        <strain evidence="2">Derf</strain>
        <tissue evidence="2">Whole organism</tissue>
    </source>
</reference>
<organism evidence="2 3">
    <name type="scientific">Dermatophagoides farinae</name>
    <name type="common">American house dust mite</name>
    <dbReference type="NCBI Taxonomy" id="6954"/>
    <lineage>
        <taxon>Eukaryota</taxon>
        <taxon>Metazoa</taxon>
        <taxon>Ecdysozoa</taxon>
        <taxon>Arthropoda</taxon>
        <taxon>Chelicerata</taxon>
        <taxon>Arachnida</taxon>
        <taxon>Acari</taxon>
        <taxon>Acariformes</taxon>
        <taxon>Sarcoptiformes</taxon>
        <taxon>Astigmata</taxon>
        <taxon>Psoroptidia</taxon>
        <taxon>Analgoidea</taxon>
        <taxon>Pyroglyphidae</taxon>
        <taxon>Dermatophagoidinae</taxon>
        <taxon>Dermatophagoides</taxon>
    </lineage>
</organism>
<proteinExistence type="predicted"/>
<keyword evidence="1" id="KW-0472">Membrane</keyword>
<reference evidence="2" key="2">
    <citation type="journal article" date="2022" name="Res Sq">
        <title>Comparative Genomics Reveals Insights into the Divergent Evolution of Astigmatic Mites and Household Pest Adaptations.</title>
        <authorList>
            <person name="Xiong Q."/>
            <person name="Wan A.T.-Y."/>
            <person name="Liu X.-Y."/>
            <person name="Fung C.S.-H."/>
            <person name="Xiao X."/>
            <person name="Malainual N."/>
            <person name="Hou J."/>
            <person name="Wang L."/>
            <person name="Wang M."/>
            <person name="Yang K."/>
            <person name="Cui Y."/>
            <person name="Leung E."/>
            <person name="Nong W."/>
            <person name="Shin S.-K."/>
            <person name="Au S."/>
            <person name="Jeong K.Y."/>
            <person name="Chew F.T."/>
            <person name="Hui J."/>
            <person name="Leung T.F."/>
            <person name="Tungtrongchitr A."/>
            <person name="Zhong N."/>
            <person name="Liu Z."/>
            <person name="Tsui S."/>
        </authorList>
    </citation>
    <scope>NUCLEOTIDE SEQUENCE</scope>
    <source>
        <strain evidence="2">Derf</strain>
        <tissue evidence="2">Whole organism</tissue>
    </source>
</reference>
<evidence type="ECO:0000313" key="3">
    <source>
        <dbReference type="Proteomes" id="UP000790347"/>
    </source>
</evidence>
<feature type="transmembrane region" description="Helical" evidence="1">
    <location>
        <begin position="25"/>
        <end position="43"/>
    </location>
</feature>
<keyword evidence="1" id="KW-0812">Transmembrane</keyword>
<name>A0A922HLH5_DERFA</name>
<dbReference type="AlphaFoldDB" id="A0A922HLH5"/>
<gene>
    <name evidence="2" type="ORF">DERF_014140</name>
</gene>
<dbReference type="EMBL" id="ASGP02000008">
    <property type="protein sequence ID" value="KAH9493387.1"/>
    <property type="molecule type" value="Genomic_DNA"/>
</dbReference>
<dbReference type="Proteomes" id="UP000790347">
    <property type="component" value="Unassembled WGS sequence"/>
</dbReference>
<accession>A0A922HLH5</accession>
<evidence type="ECO:0000256" key="1">
    <source>
        <dbReference type="SAM" id="Phobius"/>
    </source>
</evidence>
<comment type="caution">
    <text evidence="2">The sequence shown here is derived from an EMBL/GenBank/DDBJ whole genome shotgun (WGS) entry which is preliminary data.</text>
</comment>
<keyword evidence="1" id="KW-1133">Transmembrane helix</keyword>
<evidence type="ECO:0000313" key="2">
    <source>
        <dbReference type="EMBL" id="KAH9493387.1"/>
    </source>
</evidence>
<sequence length="68" mass="7705">MHFTLYDGCGGGGTKSKKKHLSRIFLIKIFIILRNFSTFHSIIRSSSLVLINHRKNAAHLAIIDKQNP</sequence>
<keyword evidence="3" id="KW-1185">Reference proteome</keyword>
<protein>
    <submittedName>
        <fullName evidence="2">Uncharacterized protein</fullName>
    </submittedName>
</protein>